<name>A0A8H7K8U3_BIOOC</name>
<accession>A0A8H7K8U3</accession>
<dbReference type="AlphaFoldDB" id="A0A8H7K8U3"/>
<dbReference type="EMBL" id="JADCTT010000013">
    <property type="protein sequence ID" value="KAF9745386.1"/>
    <property type="molecule type" value="Genomic_DNA"/>
</dbReference>
<dbReference type="Proteomes" id="UP000616885">
    <property type="component" value="Unassembled WGS sequence"/>
</dbReference>
<evidence type="ECO:0000313" key="1">
    <source>
        <dbReference type="EMBL" id="KAF9745386.1"/>
    </source>
</evidence>
<comment type="caution">
    <text evidence="1">The sequence shown here is derived from an EMBL/GenBank/DDBJ whole genome shotgun (WGS) entry which is preliminary data.</text>
</comment>
<gene>
    <name evidence="1" type="ORF">IM811_005008</name>
</gene>
<evidence type="ECO:0000313" key="2">
    <source>
        <dbReference type="Proteomes" id="UP000616885"/>
    </source>
</evidence>
<reference evidence="1" key="1">
    <citation type="submission" date="2020-10" db="EMBL/GenBank/DDBJ databases">
        <title>High-Quality Genome Resource of Clonostachys rosea strain S41 by Oxford Nanopore Long-Read Sequencing.</title>
        <authorList>
            <person name="Wang H."/>
        </authorList>
    </citation>
    <scope>NUCLEOTIDE SEQUENCE</scope>
    <source>
        <strain evidence="1">S41</strain>
    </source>
</reference>
<protein>
    <submittedName>
        <fullName evidence="1">Uncharacterized protein</fullName>
    </submittedName>
</protein>
<sequence length="103" mass="11654">MRMGREFTTWCTLSVLGNLSPSGWSSMYFATKPEMIVSETHLKLILVRLVYEMISLRLFWTTGTILENGEAFYALIKIPPTRFSAHQVAYSPDCYDHAAASAD</sequence>
<proteinExistence type="predicted"/>
<organism evidence="1 2">
    <name type="scientific">Bionectria ochroleuca</name>
    <name type="common">Gliocladium roseum</name>
    <dbReference type="NCBI Taxonomy" id="29856"/>
    <lineage>
        <taxon>Eukaryota</taxon>
        <taxon>Fungi</taxon>
        <taxon>Dikarya</taxon>
        <taxon>Ascomycota</taxon>
        <taxon>Pezizomycotina</taxon>
        <taxon>Sordariomycetes</taxon>
        <taxon>Hypocreomycetidae</taxon>
        <taxon>Hypocreales</taxon>
        <taxon>Bionectriaceae</taxon>
        <taxon>Clonostachys</taxon>
    </lineage>
</organism>